<protein>
    <submittedName>
        <fullName evidence="1">Uncharacterized protein</fullName>
    </submittedName>
</protein>
<keyword evidence="2" id="KW-1185">Reference proteome</keyword>
<comment type="caution">
    <text evidence="1">The sequence shown here is derived from an EMBL/GenBank/DDBJ whole genome shotgun (WGS) entry which is preliminary data.</text>
</comment>
<sequence>MIWGVAYRALQRHTLQSDHVMQGIKSLHDLGSGLHSIEVACLAVNISSMIWRGAYRALQWHTLQSIYRLISSMI</sequence>
<name>A0AAV4QH85_9ARAC</name>
<dbReference type="EMBL" id="BPLQ01004579">
    <property type="protein sequence ID" value="GIY09073.1"/>
    <property type="molecule type" value="Genomic_DNA"/>
</dbReference>
<gene>
    <name evidence="1" type="ORF">CDAR_234251</name>
</gene>
<dbReference type="Proteomes" id="UP001054837">
    <property type="component" value="Unassembled WGS sequence"/>
</dbReference>
<reference evidence="1 2" key="1">
    <citation type="submission" date="2021-06" db="EMBL/GenBank/DDBJ databases">
        <title>Caerostris darwini draft genome.</title>
        <authorList>
            <person name="Kono N."/>
            <person name="Arakawa K."/>
        </authorList>
    </citation>
    <scope>NUCLEOTIDE SEQUENCE [LARGE SCALE GENOMIC DNA]</scope>
</reference>
<evidence type="ECO:0000313" key="1">
    <source>
        <dbReference type="EMBL" id="GIY09073.1"/>
    </source>
</evidence>
<accession>A0AAV4QH85</accession>
<organism evidence="1 2">
    <name type="scientific">Caerostris darwini</name>
    <dbReference type="NCBI Taxonomy" id="1538125"/>
    <lineage>
        <taxon>Eukaryota</taxon>
        <taxon>Metazoa</taxon>
        <taxon>Ecdysozoa</taxon>
        <taxon>Arthropoda</taxon>
        <taxon>Chelicerata</taxon>
        <taxon>Arachnida</taxon>
        <taxon>Araneae</taxon>
        <taxon>Araneomorphae</taxon>
        <taxon>Entelegynae</taxon>
        <taxon>Araneoidea</taxon>
        <taxon>Araneidae</taxon>
        <taxon>Caerostris</taxon>
    </lineage>
</organism>
<evidence type="ECO:0000313" key="2">
    <source>
        <dbReference type="Proteomes" id="UP001054837"/>
    </source>
</evidence>
<proteinExistence type="predicted"/>
<dbReference type="AlphaFoldDB" id="A0AAV4QH85"/>